<proteinExistence type="predicted"/>
<sequence>MLDIENYLLQFVLPYCKKDSSTKAKVKEILKQIRSKSRSTKKLSKQEVEKQYIEIWQAIFELLKVKSSLRAHSAYMPVKMLMMNLDHIIQPKLQRDCFQLTAKKQLDKSFMVNYFRLTSCKDFETIQLNQMDSDYIQLHKPKKLDQ</sequence>
<name>A0A9Q8L393_ACIBA</name>
<dbReference type="Proteomes" id="UP001050565">
    <property type="component" value="Plasmid p8E072658"/>
</dbReference>
<dbReference type="EMBL" id="CP061706">
    <property type="protein sequence ID" value="UAA86660.1"/>
    <property type="molecule type" value="Genomic_DNA"/>
</dbReference>
<dbReference type="RefSeq" id="WP_034587269.1">
    <property type="nucleotide sequence ID" value="NZ_JAVIDT010000022.1"/>
</dbReference>
<accession>A0A9Q8L393</accession>
<keyword evidence="1" id="KW-0614">Plasmid</keyword>
<gene>
    <name evidence="1" type="ORF">H2787_18045</name>
</gene>
<dbReference type="GeneID" id="97427701"/>
<dbReference type="AlphaFoldDB" id="A0A9Q8L393"/>
<organism evidence="1 2">
    <name type="scientific">Acinetobacter baumannii</name>
    <dbReference type="NCBI Taxonomy" id="470"/>
    <lineage>
        <taxon>Bacteria</taxon>
        <taxon>Pseudomonadati</taxon>
        <taxon>Pseudomonadota</taxon>
        <taxon>Gammaproteobacteria</taxon>
        <taxon>Moraxellales</taxon>
        <taxon>Moraxellaceae</taxon>
        <taxon>Acinetobacter</taxon>
        <taxon>Acinetobacter calcoaceticus/baumannii complex</taxon>
    </lineage>
</organism>
<reference evidence="1" key="1">
    <citation type="submission" date="2020-09" db="EMBL/GenBank/DDBJ databases">
        <title>Acinetobacter baumannii E-072658 complete genome.</title>
        <authorList>
            <person name="Hamidian M."/>
            <person name="Maharjan R."/>
            <person name="Cain A.K."/>
            <person name="Faruga D.N."/>
            <person name="Paulsen I.T."/>
        </authorList>
    </citation>
    <scope>NUCLEOTIDE SEQUENCE</scope>
    <source>
        <strain evidence="1">E-072658</strain>
        <plasmid evidence="1">p8E072658</plasmid>
    </source>
</reference>
<geneLocation type="plasmid" evidence="1 2">
    <name>p8E072658</name>
</geneLocation>
<protein>
    <submittedName>
        <fullName evidence="1">Uncharacterized protein</fullName>
    </submittedName>
</protein>
<evidence type="ECO:0000313" key="1">
    <source>
        <dbReference type="EMBL" id="UAA86660.1"/>
    </source>
</evidence>
<evidence type="ECO:0000313" key="2">
    <source>
        <dbReference type="Proteomes" id="UP001050565"/>
    </source>
</evidence>